<keyword evidence="1" id="KW-0732">Signal</keyword>
<proteinExistence type="predicted"/>
<evidence type="ECO:0008006" key="4">
    <source>
        <dbReference type="Google" id="ProtNLM"/>
    </source>
</evidence>
<evidence type="ECO:0000313" key="3">
    <source>
        <dbReference type="Proteomes" id="UP000708208"/>
    </source>
</evidence>
<feature type="chain" id="PRO_5035169520" description="Cysteine rich secreted protein" evidence="1">
    <location>
        <begin position="27"/>
        <end position="68"/>
    </location>
</feature>
<dbReference type="EMBL" id="CAJVCH010164722">
    <property type="protein sequence ID" value="CAG7728519.1"/>
    <property type="molecule type" value="Genomic_DNA"/>
</dbReference>
<dbReference type="AlphaFoldDB" id="A0A8J2K016"/>
<keyword evidence="3" id="KW-1185">Reference proteome</keyword>
<sequence length="68" mass="7298">MIYPRAFVRILVIIPLVLFHAGRGIASPPTTWPNCARLGEACNGPSYCCGNLQCCDGFHICCDLGDVG</sequence>
<dbReference type="Proteomes" id="UP000708208">
    <property type="component" value="Unassembled WGS sequence"/>
</dbReference>
<comment type="caution">
    <text evidence="2">The sequence shown here is derived from an EMBL/GenBank/DDBJ whole genome shotgun (WGS) entry which is preliminary data.</text>
</comment>
<protein>
    <recommendedName>
        <fullName evidence="4">Cysteine rich secreted protein</fullName>
    </recommendedName>
</protein>
<organism evidence="2 3">
    <name type="scientific">Allacma fusca</name>
    <dbReference type="NCBI Taxonomy" id="39272"/>
    <lineage>
        <taxon>Eukaryota</taxon>
        <taxon>Metazoa</taxon>
        <taxon>Ecdysozoa</taxon>
        <taxon>Arthropoda</taxon>
        <taxon>Hexapoda</taxon>
        <taxon>Collembola</taxon>
        <taxon>Symphypleona</taxon>
        <taxon>Sminthuridae</taxon>
        <taxon>Allacma</taxon>
    </lineage>
</organism>
<accession>A0A8J2K016</accession>
<evidence type="ECO:0000313" key="2">
    <source>
        <dbReference type="EMBL" id="CAG7728519.1"/>
    </source>
</evidence>
<gene>
    <name evidence="2" type="ORF">AFUS01_LOCUS17291</name>
</gene>
<evidence type="ECO:0000256" key="1">
    <source>
        <dbReference type="SAM" id="SignalP"/>
    </source>
</evidence>
<feature type="signal peptide" evidence="1">
    <location>
        <begin position="1"/>
        <end position="26"/>
    </location>
</feature>
<name>A0A8J2K016_9HEXA</name>
<reference evidence="2" key="1">
    <citation type="submission" date="2021-06" db="EMBL/GenBank/DDBJ databases">
        <authorList>
            <person name="Hodson N. C."/>
            <person name="Mongue J. A."/>
            <person name="Jaron S. K."/>
        </authorList>
    </citation>
    <scope>NUCLEOTIDE SEQUENCE</scope>
</reference>